<dbReference type="AlphaFoldDB" id="A0A1I0NWD4"/>
<evidence type="ECO:0000313" key="3">
    <source>
        <dbReference type="EMBL" id="SEW06050.1"/>
    </source>
</evidence>
<dbReference type="STRING" id="1267423.SAMN05216290_1523"/>
<evidence type="ECO:0000256" key="1">
    <source>
        <dbReference type="SAM" id="SignalP"/>
    </source>
</evidence>
<feature type="chain" id="PRO_5011721254" description="DUF3347 domain-containing protein" evidence="1">
    <location>
        <begin position="23"/>
        <end position="147"/>
    </location>
</feature>
<gene>
    <name evidence="3" type="ORF">SAMN05216290_1523</name>
</gene>
<keyword evidence="4" id="KW-1185">Reference proteome</keyword>
<protein>
    <recommendedName>
        <fullName evidence="2">DUF3347 domain-containing protein</fullName>
    </recommendedName>
</protein>
<evidence type="ECO:0000313" key="4">
    <source>
        <dbReference type="Proteomes" id="UP000199437"/>
    </source>
</evidence>
<dbReference type="Pfam" id="PF11827">
    <property type="entry name" value="DUF3347"/>
    <property type="match status" value="1"/>
</dbReference>
<keyword evidence="1" id="KW-0732">Signal</keyword>
<feature type="domain" description="DUF3347" evidence="2">
    <location>
        <begin position="27"/>
        <end position="99"/>
    </location>
</feature>
<accession>A0A1I0NWD4</accession>
<organism evidence="3 4">
    <name type="scientific">Roseivirga pacifica</name>
    <dbReference type="NCBI Taxonomy" id="1267423"/>
    <lineage>
        <taxon>Bacteria</taxon>
        <taxon>Pseudomonadati</taxon>
        <taxon>Bacteroidota</taxon>
        <taxon>Cytophagia</taxon>
        <taxon>Cytophagales</taxon>
        <taxon>Roseivirgaceae</taxon>
        <taxon>Roseivirga</taxon>
    </lineage>
</organism>
<sequence length="147" mass="16026">MRNTLLIIALACLAASCGGTQTETNPLDNYFAIKDALVATDAIKAQEAANTFIANTDNPVFTAALEKIANTTDVKAQRAAFDALSESMYAFVKSKSISSEQPIYKQYCPMAFNNEGAFWLSAQKEVRNPYFGDMMLTCGSVQETLNQ</sequence>
<feature type="signal peptide" evidence="1">
    <location>
        <begin position="1"/>
        <end position="22"/>
    </location>
</feature>
<dbReference type="InterPro" id="IPR021782">
    <property type="entry name" value="DUF3347"/>
</dbReference>
<dbReference type="PROSITE" id="PS51257">
    <property type="entry name" value="PROKAR_LIPOPROTEIN"/>
    <property type="match status" value="1"/>
</dbReference>
<dbReference type="OrthoDB" id="5513217at2"/>
<reference evidence="4" key="1">
    <citation type="submission" date="2016-10" db="EMBL/GenBank/DDBJ databases">
        <authorList>
            <person name="Varghese N."/>
            <person name="Submissions S."/>
        </authorList>
    </citation>
    <scope>NUCLEOTIDE SEQUENCE [LARGE SCALE GENOMIC DNA]</scope>
    <source>
        <strain evidence="4">CGMCC 1.12402</strain>
    </source>
</reference>
<proteinExistence type="predicted"/>
<evidence type="ECO:0000259" key="2">
    <source>
        <dbReference type="Pfam" id="PF11827"/>
    </source>
</evidence>
<dbReference type="RefSeq" id="WP_090257905.1">
    <property type="nucleotide sequence ID" value="NZ_FOIR01000001.1"/>
</dbReference>
<dbReference type="Proteomes" id="UP000199437">
    <property type="component" value="Unassembled WGS sequence"/>
</dbReference>
<name>A0A1I0NWD4_9BACT</name>
<dbReference type="GeneID" id="99986248"/>
<dbReference type="EMBL" id="FOIR01000001">
    <property type="protein sequence ID" value="SEW06050.1"/>
    <property type="molecule type" value="Genomic_DNA"/>
</dbReference>